<dbReference type="Pfam" id="PF07786">
    <property type="entry name" value="HGSNAT_cat"/>
    <property type="match status" value="1"/>
</dbReference>
<evidence type="ECO:0000313" key="4">
    <source>
        <dbReference type="Proteomes" id="UP000220904"/>
    </source>
</evidence>
<feature type="transmembrane region" description="Helical" evidence="1">
    <location>
        <begin position="49"/>
        <end position="69"/>
    </location>
</feature>
<protein>
    <recommendedName>
        <fullName evidence="2">Heparan-alpha-glucosaminide N-acetyltransferase catalytic domain-containing protein</fullName>
    </recommendedName>
</protein>
<feature type="transmembrane region" description="Helical" evidence="1">
    <location>
        <begin position="226"/>
        <end position="246"/>
    </location>
</feature>
<comment type="caution">
    <text evidence="3">The sequence shown here is derived from an EMBL/GenBank/DDBJ whole genome shotgun (WGS) entry which is preliminary data.</text>
</comment>
<dbReference type="OrthoDB" id="9807591at2"/>
<gene>
    <name evidence="3" type="ORF">CHR60_06595</name>
</gene>
<accession>A0A2A7B4T8</accession>
<sequence length="250" mass="28205">MKSSSSRYALLDELRGLDLISMMLYHGMWDAVYLFGVVVPWYSAGQGRLWQQSICWVFILLSGFCLPLGHHPLKRGAAVFGAGALVTAVTLLFMPEDVVWFGVLTLLGSAMLLTGLVQKWLQKIPPAVGLAVSLILFALTYHTMDGYWGLGPLRWALPQGLYANYLTAYLGFYPVSFYSSDYFPLLPWLFLFWAGYYLHPLVGRKRMEPLRRSVCPPLGWLGRHSLVLYLLHQPVIFGVLTLVFTVPQLL</sequence>
<dbReference type="InterPro" id="IPR012429">
    <property type="entry name" value="HGSNAT_cat"/>
</dbReference>
<organism evidence="3 4">
    <name type="scientific">Faecalibacterium prausnitzii</name>
    <dbReference type="NCBI Taxonomy" id="853"/>
    <lineage>
        <taxon>Bacteria</taxon>
        <taxon>Bacillati</taxon>
        <taxon>Bacillota</taxon>
        <taxon>Clostridia</taxon>
        <taxon>Eubacteriales</taxon>
        <taxon>Oscillospiraceae</taxon>
        <taxon>Faecalibacterium</taxon>
    </lineage>
</organism>
<proteinExistence type="predicted"/>
<feature type="transmembrane region" description="Helical" evidence="1">
    <location>
        <begin position="99"/>
        <end position="117"/>
    </location>
</feature>
<dbReference type="Proteomes" id="UP000220904">
    <property type="component" value="Unassembled WGS sequence"/>
</dbReference>
<evidence type="ECO:0000259" key="2">
    <source>
        <dbReference type="Pfam" id="PF07786"/>
    </source>
</evidence>
<keyword evidence="1" id="KW-0472">Membrane</keyword>
<dbReference type="AlphaFoldDB" id="A0A2A7B4T8"/>
<keyword evidence="1" id="KW-0812">Transmembrane</keyword>
<feature type="transmembrane region" description="Helical" evidence="1">
    <location>
        <begin position="124"/>
        <end position="144"/>
    </location>
</feature>
<evidence type="ECO:0000313" key="3">
    <source>
        <dbReference type="EMBL" id="PDX86414.1"/>
    </source>
</evidence>
<feature type="transmembrane region" description="Helical" evidence="1">
    <location>
        <begin position="20"/>
        <end position="43"/>
    </location>
</feature>
<keyword evidence="1" id="KW-1133">Transmembrane helix</keyword>
<dbReference type="RefSeq" id="WP_097792289.1">
    <property type="nucleotide sequence ID" value="NZ_NOUV01000014.1"/>
</dbReference>
<evidence type="ECO:0000256" key="1">
    <source>
        <dbReference type="SAM" id="Phobius"/>
    </source>
</evidence>
<reference evidence="3 4" key="1">
    <citation type="journal article" date="2017" name="Front. Microbiol.">
        <title>New Insights into the Diversity of the Genus Faecalibacterium.</title>
        <authorList>
            <person name="Benevides L."/>
            <person name="Burman S."/>
            <person name="Martin R."/>
            <person name="Robert V."/>
            <person name="Thomas M."/>
            <person name="Miquel S."/>
            <person name="Chain F."/>
            <person name="Sokol H."/>
            <person name="Bermudez-Humaran L.G."/>
            <person name="Morrison M."/>
            <person name="Langella P."/>
            <person name="Azevedo V.A."/>
            <person name="Chatel J.M."/>
            <person name="Soares S."/>
        </authorList>
    </citation>
    <scope>NUCLEOTIDE SEQUENCE [LARGE SCALE GENOMIC DNA]</scope>
    <source>
        <strain evidence="3 4">AHMP21</strain>
    </source>
</reference>
<feature type="transmembrane region" description="Helical" evidence="1">
    <location>
        <begin position="76"/>
        <end position="93"/>
    </location>
</feature>
<dbReference type="EMBL" id="NOUV01000014">
    <property type="protein sequence ID" value="PDX86414.1"/>
    <property type="molecule type" value="Genomic_DNA"/>
</dbReference>
<feature type="transmembrane region" description="Helical" evidence="1">
    <location>
        <begin position="182"/>
        <end position="202"/>
    </location>
</feature>
<name>A0A2A7B4T8_9FIRM</name>
<feature type="domain" description="Heparan-alpha-glucosaminide N-acetyltransferase catalytic" evidence="2">
    <location>
        <begin position="7"/>
        <end position="234"/>
    </location>
</feature>